<keyword evidence="3" id="KW-1185">Reference proteome</keyword>
<dbReference type="AlphaFoldDB" id="D7BLP5"/>
<dbReference type="PANTHER" id="PTHR22916:SF3">
    <property type="entry name" value="UDP-GLCNAC:BETAGAL BETA-1,3-N-ACETYLGLUCOSAMINYLTRANSFERASE-LIKE PROTEIN 1"/>
    <property type="match status" value="1"/>
</dbReference>
<dbReference type="eggNOG" id="COG1216">
    <property type="taxonomic scope" value="Bacteria"/>
</dbReference>
<dbReference type="InterPro" id="IPR001173">
    <property type="entry name" value="Glyco_trans_2-like"/>
</dbReference>
<evidence type="ECO:0000313" key="2">
    <source>
        <dbReference type="EMBL" id="ADH91844.1"/>
    </source>
</evidence>
<dbReference type="STRING" id="644284.Arch_0079"/>
<proteinExistence type="predicted"/>
<dbReference type="KEGG" id="ahe:Arch_0079"/>
<gene>
    <name evidence="2" type="ordered locus">Arch_0079</name>
</gene>
<keyword evidence="2" id="KW-0808">Transferase</keyword>
<dbReference type="Gene3D" id="3.90.550.10">
    <property type="entry name" value="Spore Coat Polysaccharide Biosynthesis Protein SpsA, Chain A"/>
    <property type="match status" value="1"/>
</dbReference>
<organism evidence="2 3">
    <name type="scientific">Arcanobacterium haemolyticum (strain ATCC 9345 / DSM 20595 / CCM 5947 / CCUG 17215 / LMG 16163 / NBRC 15585 / NCTC 8452 / 11018)</name>
    <dbReference type="NCBI Taxonomy" id="644284"/>
    <lineage>
        <taxon>Bacteria</taxon>
        <taxon>Bacillati</taxon>
        <taxon>Actinomycetota</taxon>
        <taxon>Actinomycetes</taxon>
        <taxon>Actinomycetales</taxon>
        <taxon>Actinomycetaceae</taxon>
        <taxon>Arcanobacterium</taxon>
    </lineage>
</organism>
<dbReference type="HOGENOM" id="CLU_943183_0_0_11"/>
<dbReference type="CAZy" id="GT2">
    <property type="family name" value="Glycosyltransferase Family 2"/>
</dbReference>
<sequence length="289" mass="33132">MVIDIMVPYWGRVDWLEELVSSVKAQDCDHWRLVIIDDCYPGDAAKKFIDQCDDDRISYIRNEENIGLAKNFQRCLELSSAEYVVIPGCDDRFLPNYISAMQRTIAQEQPDIVQPGVRTIDENGTVISGLTEKVKTLIQPKDSHLLEGEIVATSLMRGNWLYWPSLMIKREKALAHGFRDFFIMLDLGLIVDMILDGARLYVLEEICFEYRRSASSVSGKTAIDGKRFVDERAYFALVARLFAEKGWKKAARAARFHITSRIHAGLRMPNALIHRDFSGMKMILDHLIR</sequence>
<protein>
    <submittedName>
        <fullName evidence="2">Glycosyl transferase family 2</fullName>
    </submittedName>
</protein>
<evidence type="ECO:0000313" key="3">
    <source>
        <dbReference type="Proteomes" id="UP000000376"/>
    </source>
</evidence>
<dbReference type="SUPFAM" id="SSF53448">
    <property type="entry name" value="Nucleotide-diphospho-sugar transferases"/>
    <property type="match status" value="1"/>
</dbReference>
<name>D7BLP5_ARCHD</name>
<dbReference type="Pfam" id="PF00535">
    <property type="entry name" value="Glycos_transf_2"/>
    <property type="match status" value="1"/>
</dbReference>
<accession>D7BLP5</accession>
<dbReference type="InterPro" id="IPR029044">
    <property type="entry name" value="Nucleotide-diphossugar_trans"/>
</dbReference>
<dbReference type="EMBL" id="CP002045">
    <property type="protein sequence ID" value="ADH91844.1"/>
    <property type="molecule type" value="Genomic_DNA"/>
</dbReference>
<dbReference type="Proteomes" id="UP000000376">
    <property type="component" value="Chromosome"/>
</dbReference>
<dbReference type="RefSeq" id="WP_013169342.1">
    <property type="nucleotide sequence ID" value="NC_014218.1"/>
</dbReference>
<reference evidence="2 3" key="1">
    <citation type="journal article" date="2010" name="Stand. Genomic Sci.">
        <title>Complete genome sequence of Arcanobacterium haemolyticum type strain (11018).</title>
        <authorList>
            <person name="Yasawong M."/>
            <person name="Teshima H."/>
            <person name="Lapidus A."/>
            <person name="Nolan M."/>
            <person name="Lucas S."/>
            <person name="Glavina Del Rio T."/>
            <person name="Tice H."/>
            <person name="Cheng J."/>
            <person name="Bruce D."/>
            <person name="Detter C."/>
            <person name="Tapia R."/>
            <person name="Han C."/>
            <person name="Goodwin L."/>
            <person name="Pitluck S."/>
            <person name="Liolios K."/>
            <person name="Ivanova N."/>
            <person name="Mavromatis K."/>
            <person name="Mikhailova N."/>
            <person name="Pati A."/>
            <person name="Chen A."/>
            <person name="Palaniappan K."/>
            <person name="Land M."/>
            <person name="Hauser L."/>
            <person name="Chang Y."/>
            <person name="Jeffries C."/>
            <person name="Rohde M."/>
            <person name="Sikorski J."/>
            <person name="Pukall R."/>
            <person name="Goker M."/>
            <person name="Woyke T."/>
            <person name="Bristow J."/>
            <person name="Eisen J."/>
            <person name="Markowitz V."/>
            <person name="Hugenholtz P."/>
            <person name="Kyrpides N."/>
            <person name="Klenk H."/>
        </authorList>
    </citation>
    <scope>NUCLEOTIDE SEQUENCE [LARGE SCALE GENOMIC DNA]</scope>
    <source>
        <strain evidence="3">ATCC 9345 / DSM 20595 / CCUG 17215 / LMG 16163 / NBRC 15585 / NCTC 8452 / 11018</strain>
    </source>
</reference>
<evidence type="ECO:0000259" key="1">
    <source>
        <dbReference type="Pfam" id="PF00535"/>
    </source>
</evidence>
<dbReference type="GO" id="GO:0016758">
    <property type="term" value="F:hexosyltransferase activity"/>
    <property type="evidence" value="ECO:0007669"/>
    <property type="project" value="UniProtKB-ARBA"/>
</dbReference>
<dbReference type="PANTHER" id="PTHR22916">
    <property type="entry name" value="GLYCOSYLTRANSFERASE"/>
    <property type="match status" value="1"/>
</dbReference>
<feature type="domain" description="Glycosyltransferase 2-like" evidence="1">
    <location>
        <begin position="5"/>
        <end position="132"/>
    </location>
</feature>